<evidence type="ECO:0000313" key="9">
    <source>
        <dbReference type="Proteomes" id="UP000270856"/>
    </source>
</evidence>
<dbReference type="GO" id="GO:0019867">
    <property type="term" value="C:outer membrane"/>
    <property type="evidence" value="ECO:0007669"/>
    <property type="project" value="InterPro"/>
</dbReference>
<dbReference type="PANTHER" id="PTHR12815">
    <property type="entry name" value="SORTING AND ASSEMBLY MACHINERY SAMM50 PROTEIN FAMILY MEMBER"/>
    <property type="match status" value="1"/>
</dbReference>
<comment type="subcellular location">
    <subcellularLocation>
        <location evidence="1">Membrane</location>
    </subcellularLocation>
</comment>
<name>A0A3N4NK71_9FLAO</name>
<keyword evidence="2" id="KW-0812">Transmembrane</keyword>
<comment type="caution">
    <text evidence="8">The sequence shown here is derived from an EMBL/GenBank/DDBJ whole genome shotgun (WGS) entry which is preliminary data.</text>
</comment>
<dbReference type="AlphaFoldDB" id="A0A3N4NK71"/>
<evidence type="ECO:0000256" key="3">
    <source>
        <dbReference type="ARBA" id="ARBA00022729"/>
    </source>
</evidence>
<accession>A0A3N4NK71</accession>
<protein>
    <recommendedName>
        <fullName evidence="10">Bacterial surface antigen (D15) domain-containing protein</fullName>
    </recommendedName>
</protein>
<reference evidence="8 9" key="1">
    <citation type="submission" date="2018-11" db="EMBL/GenBank/DDBJ databases">
        <title>Aureibaculum marinum gen. nov., sp. nov., a member of the family Flavobacteriaceae isolated from the Bohai Sea.</title>
        <authorList>
            <person name="Ji X."/>
        </authorList>
    </citation>
    <scope>NUCLEOTIDE SEQUENCE [LARGE SCALE GENOMIC DNA]</scope>
    <source>
        <strain evidence="8 9">BH-SD17</strain>
    </source>
</reference>
<evidence type="ECO:0000256" key="1">
    <source>
        <dbReference type="ARBA" id="ARBA00004370"/>
    </source>
</evidence>
<proteinExistence type="predicted"/>
<evidence type="ECO:0000259" key="6">
    <source>
        <dbReference type="Pfam" id="PF01103"/>
    </source>
</evidence>
<evidence type="ECO:0000256" key="5">
    <source>
        <dbReference type="ARBA" id="ARBA00023237"/>
    </source>
</evidence>
<keyword evidence="3" id="KW-0732">Signal</keyword>
<feature type="domain" description="POTRA" evidence="7">
    <location>
        <begin position="116"/>
        <end position="160"/>
    </location>
</feature>
<keyword evidence="4" id="KW-0472">Membrane</keyword>
<evidence type="ECO:0000256" key="2">
    <source>
        <dbReference type="ARBA" id="ARBA00022692"/>
    </source>
</evidence>
<dbReference type="Pfam" id="PF07244">
    <property type="entry name" value="POTRA"/>
    <property type="match status" value="1"/>
</dbReference>
<organism evidence="8 9">
    <name type="scientific">Aureibaculum marinum</name>
    <dbReference type="NCBI Taxonomy" id="2487930"/>
    <lineage>
        <taxon>Bacteria</taxon>
        <taxon>Pseudomonadati</taxon>
        <taxon>Bacteroidota</taxon>
        <taxon>Flavobacteriia</taxon>
        <taxon>Flavobacteriales</taxon>
        <taxon>Flavobacteriaceae</taxon>
        <taxon>Aureibaculum</taxon>
    </lineage>
</organism>
<evidence type="ECO:0000313" key="8">
    <source>
        <dbReference type="EMBL" id="RPD96724.1"/>
    </source>
</evidence>
<dbReference type="InterPro" id="IPR000184">
    <property type="entry name" value="Bac_surfAg_D15"/>
</dbReference>
<evidence type="ECO:0000256" key="4">
    <source>
        <dbReference type="ARBA" id="ARBA00023136"/>
    </source>
</evidence>
<evidence type="ECO:0000259" key="7">
    <source>
        <dbReference type="Pfam" id="PF07244"/>
    </source>
</evidence>
<dbReference type="Gene3D" id="3.10.20.310">
    <property type="entry name" value="membrane protein fhac"/>
    <property type="match status" value="1"/>
</dbReference>
<dbReference type="Pfam" id="PF01103">
    <property type="entry name" value="Omp85"/>
    <property type="match status" value="1"/>
</dbReference>
<gene>
    <name evidence="8" type="ORF">EGM88_10215</name>
</gene>
<dbReference type="Gene3D" id="2.40.160.50">
    <property type="entry name" value="membrane protein fhac: a member of the omp85/tpsb transporter family"/>
    <property type="match status" value="1"/>
</dbReference>
<feature type="domain" description="Bacterial surface antigen (D15)" evidence="6">
    <location>
        <begin position="645"/>
        <end position="802"/>
    </location>
</feature>
<dbReference type="EMBL" id="RPFJ01000011">
    <property type="protein sequence ID" value="RPD96724.1"/>
    <property type="molecule type" value="Genomic_DNA"/>
</dbReference>
<dbReference type="Proteomes" id="UP000270856">
    <property type="component" value="Unassembled WGS sequence"/>
</dbReference>
<keyword evidence="9" id="KW-1185">Reference proteome</keyword>
<keyword evidence="5" id="KW-0998">Cell outer membrane</keyword>
<evidence type="ECO:0008006" key="10">
    <source>
        <dbReference type="Google" id="ProtNLM"/>
    </source>
</evidence>
<dbReference type="InterPro" id="IPR010827">
    <property type="entry name" value="BamA/TamA_POTRA"/>
</dbReference>
<sequence>MIISCSATKRVPQGEYLLAKNTIIVDNKKIGNPDIASYLRQTPNTKILGIPISLHIYNFAKPNYEIKFQEWLDKNPNRERKLVNVFSKKQVKAMEKAYNGINTWFLKNGNAPVISDSTKIKKSVISLTKYYQSKGYFDAEVTFKQIKKDNKKITVDYLVTKNNPYFIDSFSTEISSPVLDSLYNLHKDNSFVVVGDQIDYTKFENEEERLINIFRNSGVYDFGKNNMEFWIDTLGLSPYKTHVLLEIKDRVVEKDSVYTEPFKIRKVSKVNVYTDFSFTDKNKPIKDSAYYNGYNFKSTNKLAYNPKYLANAIIIQKDSIYKESEQQLTRTYLRELQNFKPSLDIKYEENEDGSLTSNIYLSPQKKYSFGFDNEYITSNIKPFGILGKLSWSNRNVFRGAEVFELSFQGSFLNVARDIADSDRFFNAWEIGSSATLKFPRILFPINTRGIIPKRMAPKTNIELSIALQRNIGLDRQNITGGISYTWQSSNTTDHKFELLNMQYIKNLRTDKYFTIYKSEAYKLEDISEIIVPDSTYVDVNGGKLYDEDGELNSSNYLGYLLDPNQGFSASNPTEFEAAQDVAERRSILTEDVLVPVMSYTYNYTNREGFSDNTFSGFTARLVSSGNLTSLFVKNSSESNKKELFGLEIAQYLKTEFEYKKYWGINSKTSLVHRTFIGAAFPMGTSDAIPFSRSYRAGGSNDIRAWNTFKLGPGSEKNGLEFNVGSLKLTSNLEYRFQVVNNIYSAIFIDAGNIWDITKSTVNSSKGQFNGLSSLKDIAVGSGIGIRYDFSFLVLRLDAGFKTYEPYLDSPNKWFKNYNFGHAVYNIGINYPF</sequence>
<dbReference type="PANTHER" id="PTHR12815:SF47">
    <property type="entry name" value="TRANSLOCATION AND ASSEMBLY MODULE SUBUNIT TAMA"/>
    <property type="match status" value="1"/>
</dbReference>
<dbReference type="InterPro" id="IPR039910">
    <property type="entry name" value="D15-like"/>
</dbReference>